<dbReference type="RefSeq" id="WP_135358463.1">
    <property type="nucleotide sequence ID" value="NZ_RWJZ01000001.1"/>
</dbReference>
<dbReference type="EMBL" id="RWKA01000001">
    <property type="protein sequence ID" value="TGB47786.1"/>
    <property type="molecule type" value="Genomic_DNA"/>
</dbReference>
<dbReference type="Pfam" id="PF05621">
    <property type="entry name" value="TniB"/>
    <property type="match status" value="1"/>
</dbReference>
<dbReference type="Proteomes" id="UP000297792">
    <property type="component" value="Unassembled WGS sequence"/>
</dbReference>
<keyword evidence="1" id="KW-0067">ATP-binding</keyword>
<proteinExistence type="predicted"/>
<keyword evidence="1" id="KW-0547">Nucleotide-binding</keyword>
<evidence type="ECO:0000313" key="1">
    <source>
        <dbReference type="EMBL" id="TGB47786.1"/>
    </source>
</evidence>
<comment type="caution">
    <text evidence="1">The sequence shown here is derived from an EMBL/GenBank/DDBJ whole genome shotgun (WGS) entry which is preliminary data.</text>
</comment>
<protein>
    <submittedName>
        <fullName evidence="1">ATP-binding protein</fullName>
    </submittedName>
</protein>
<dbReference type="AlphaFoldDB" id="A0A4Z0HUV0"/>
<evidence type="ECO:0000313" key="2">
    <source>
        <dbReference type="Proteomes" id="UP000297792"/>
    </source>
</evidence>
<sequence length="362" mass="40950">MNTTGPSDSYLDNLTFARKEGWRNFVERTDLTSPETLTKRQIQNLSEDAAKEYRRERSIWHNNMGPFKTPQLKSLHKDLDVALEANLTKPAYETREPVAISGLPTEGKSVAVQEFCRKFHQDEVLRFGQFTRSGDERWPVLRIGMRGNTGMKTFHEAMCYFYAHPARLHGNVDQLGRHALDLITRCDTRILIVDNFHFLHWQRDGGTEIINHCKYLAENFPVTIITIGIGLDERGILMAGTPQANLAQMAHWTTVLGMPPFEIESPAGRLDWCTLLGSIEQHVVLGAMRDGMILDLAAYLYFRTGGHIGSLTTLVRRACAKAIISGKESLTKSLFESIKIDTASERAKAELERAYRTKKKVA</sequence>
<gene>
    <name evidence="1" type="ORF">EJD98_02450</name>
</gene>
<name>A0A4Z0HUV0_MYCPR</name>
<reference evidence="1 2" key="1">
    <citation type="submission" date="2018-12" db="EMBL/GenBank/DDBJ databases">
        <title>Draft genome sequences of Mycolicibacterium peregrinum isolated from a pig with lymphadenitis and from soil on the same Japanese pig farm.</title>
        <authorList>
            <person name="Komatsu T."/>
            <person name="Ohya K."/>
            <person name="Sawai K."/>
            <person name="Odoi J.O."/>
            <person name="Otsu K."/>
            <person name="Ota A."/>
            <person name="Ito T."/>
            <person name="Kawai M."/>
            <person name="Maruyama F."/>
        </authorList>
    </citation>
    <scope>NUCLEOTIDE SEQUENCE [LARGE SCALE GENOMIC DNA]</scope>
    <source>
        <strain evidence="1 2">138</strain>
    </source>
</reference>
<organism evidence="1 2">
    <name type="scientific">Mycolicibacterium peregrinum</name>
    <name type="common">Mycobacterium peregrinum</name>
    <dbReference type="NCBI Taxonomy" id="43304"/>
    <lineage>
        <taxon>Bacteria</taxon>
        <taxon>Bacillati</taxon>
        <taxon>Actinomycetota</taxon>
        <taxon>Actinomycetes</taxon>
        <taxon>Mycobacteriales</taxon>
        <taxon>Mycobacteriaceae</taxon>
        <taxon>Mycolicibacterium</taxon>
    </lineage>
</organism>
<accession>A0A4Z0HUV0</accession>
<dbReference type="GO" id="GO:0005524">
    <property type="term" value="F:ATP binding"/>
    <property type="evidence" value="ECO:0007669"/>
    <property type="project" value="UniProtKB-KW"/>
</dbReference>
<keyword evidence="2" id="KW-1185">Reference proteome</keyword>
<dbReference type="InterPro" id="IPR008868">
    <property type="entry name" value="TniB"/>
</dbReference>